<reference evidence="2 3" key="1">
    <citation type="submission" date="2020-08" db="EMBL/GenBank/DDBJ databases">
        <title>Genomic Encyclopedia of Type Strains, Phase III (KMG-III): the genomes of soil and plant-associated and newly described type strains.</title>
        <authorList>
            <person name="Whitman W."/>
        </authorList>
    </citation>
    <scope>NUCLEOTIDE SEQUENCE [LARGE SCALE GENOMIC DNA]</scope>
    <source>
        <strain evidence="2 3">CECT 5862</strain>
    </source>
</reference>
<organism evidence="2 3">
    <name type="scientific">Paenibacillus phyllosphaerae</name>
    <dbReference type="NCBI Taxonomy" id="274593"/>
    <lineage>
        <taxon>Bacteria</taxon>
        <taxon>Bacillati</taxon>
        <taxon>Bacillota</taxon>
        <taxon>Bacilli</taxon>
        <taxon>Bacillales</taxon>
        <taxon>Paenibacillaceae</taxon>
        <taxon>Paenibacillus</taxon>
    </lineage>
</organism>
<dbReference type="InterPro" id="IPR017853">
    <property type="entry name" value="GH"/>
</dbReference>
<dbReference type="AlphaFoldDB" id="A0A7W5FNV9"/>
<keyword evidence="1" id="KW-0472">Membrane</keyword>
<keyword evidence="1" id="KW-1133">Transmembrane helix</keyword>
<feature type="transmembrane region" description="Helical" evidence="1">
    <location>
        <begin position="12"/>
        <end position="32"/>
    </location>
</feature>
<dbReference type="InterPro" id="IPR043751">
    <property type="entry name" value="DUF5696"/>
</dbReference>
<name>A0A7W5FNV9_9BACL</name>
<comment type="caution">
    <text evidence="2">The sequence shown here is derived from an EMBL/GenBank/DDBJ whole genome shotgun (WGS) entry which is preliminary data.</text>
</comment>
<protein>
    <submittedName>
        <fullName evidence="2">Uncharacterized protein</fullName>
    </submittedName>
</protein>
<dbReference type="RefSeq" id="WP_183601294.1">
    <property type="nucleotide sequence ID" value="NZ_JACHXK010000007.1"/>
</dbReference>
<evidence type="ECO:0000313" key="2">
    <source>
        <dbReference type="EMBL" id="MBB3111419.1"/>
    </source>
</evidence>
<proteinExistence type="predicted"/>
<keyword evidence="1" id="KW-0812">Transmembrane</keyword>
<keyword evidence="3" id="KW-1185">Reference proteome</keyword>
<accession>A0A7W5FNV9</accession>
<dbReference type="Proteomes" id="UP000570361">
    <property type="component" value="Unassembled WGS sequence"/>
</dbReference>
<dbReference type="Gene3D" id="3.20.20.80">
    <property type="entry name" value="Glycosidases"/>
    <property type="match status" value="1"/>
</dbReference>
<gene>
    <name evidence="2" type="ORF">FHS18_003487</name>
</gene>
<dbReference type="SUPFAM" id="SSF51445">
    <property type="entry name" value="(Trans)glycosidases"/>
    <property type="match status" value="1"/>
</dbReference>
<dbReference type="EMBL" id="JACHXK010000007">
    <property type="protein sequence ID" value="MBB3111419.1"/>
    <property type="molecule type" value="Genomic_DNA"/>
</dbReference>
<dbReference type="Pfam" id="PF18952">
    <property type="entry name" value="DUF5696"/>
    <property type="match status" value="1"/>
</dbReference>
<evidence type="ECO:0000256" key="1">
    <source>
        <dbReference type="SAM" id="Phobius"/>
    </source>
</evidence>
<sequence>MTKRKWNGWLLVRLAFSAVVLVITGWIAYLVWDPSGSGQEGTASAASLFDTAGQSPYKAGLPSEQGFKVFAETNSLQLLVDETTAHFQVVQKATGNVWRSYPNPANWKDEKISGAWKNNLASPIVVEYVNAKNYKSSSVTNGLVENQGYLEDFKQKDNGFTVTFAFPKIQFKIPVEVTLREDYVETRLIDSGIVEGELSLLNVKLYPLFGSEPSTGQEGYILLPDGSGSLIQFQSDRTMPQLTYNESVYGPDLSYYNEYTDRQRIAMPVYGMKSGEQAFLAIIAEGESYANVYAAPAGSVGISNWVTSEWQYRKRFFQSVSKSSGEGFYTYSGDRFVSDSRATRYYLLGPEKSNYAGMAEVYRNYLIGEKGVTPIKSVKPEIPLYVDLVGADIEKGLFFDSYLKATTTDEAESVVRQIHERGIGHMQIHYAGWQQDGYSTHGGYLPVDKRLGGNQGMKDFIAYAHSLDIPVYLTADYTLNTNGDDGFWWRRDGLRNLAGTVLEEQLNPDQDASTYVSPKFYRKVIASDLDAYKALGADGIDYEGGIAQEVITDFNSRYSASRADVVQIQRDILQQSHETLGSVVASNANFYALDKLDHVHRLTGDYSYDVFVTEPIPFAQIVLHGLKTYTLEWSNVRDEWDDEFLRMIEFGAYPAYVLTGEQAENLRRSYSVWYYSMNVKDWLDRIEEEYAQANEALAPVQDRFITDHRTLAEGVKETVYGGDYRIIVNYNETAYVQDGLTVPANNFIVVKGGA</sequence>
<evidence type="ECO:0000313" key="3">
    <source>
        <dbReference type="Proteomes" id="UP000570361"/>
    </source>
</evidence>